<sequence length="122" mass="14280">MKSTQLDIQKRYEWKIIDEKKIINGYNCIKAEAIEVTNDFRGKFENKITCWFTTELPSGFGPADFVGLPGLVIRAQKGNIIFYVKNIYDKSLSFKYKRMQNSITKKQITEIFNNGMNNYFND</sequence>
<name>A0ABS6W182_9FLAO</name>
<proteinExistence type="predicted"/>
<dbReference type="RefSeq" id="WP_219039881.1">
    <property type="nucleotide sequence ID" value="NZ_JAHWDF010000006.1"/>
</dbReference>
<gene>
    <name evidence="1" type="ORF">KW502_07240</name>
</gene>
<reference evidence="1 2" key="1">
    <citation type="submission" date="2021-07" db="EMBL/GenBank/DDBJ databases">
        <title>Mesonia aestuariivivens sp. nov., isolated from a tidal flat.</title>
        <authorList>
            <person name="Kim Y.-O."/>
            <person name="Yoon J.-H."/>
        </authorList>
    </citation>
    <scope>NUCLEOTIDE SEQUENCE [LARGE SCALE GENOMIC DNA]</scope>
    <source>
        <strain evidence="1 2">JHPTF-M18</strain>
    </source>
</reference>
<keyword evidence="2" id="KW-1185">Reference proteome</keyword>
<evidence type="ECO:0000313" key="1">
    <source>
        <dbReference type="EMBL" id="MBW2961590.1"/>
    </source>
</evidence>
<dbReference type="InterPro" id="IPR005901">
    <property type="entry name" value="GLPGLI"/>
</dbReference>
<accession>A0ABS6W182</accession>
<protein>
    <submittedName>
        <fullName evidence="1">GLPGLI family protein</fullName>
    </submittedName>
</protein>
<dbReference type="Proteomes" id="UP000719267">
    <property type="component" value="Unassembled WGS sequence"/>
</dbReference>
<dbReference type="EMBL" id="JAHWDF010000006">
    <property type="protein sequence ID" value="MBW2961590.1"/>
    <property type="molecule type" value="Genomic_DNA"/>
</dbReference>
<dbReference type="Pfam" id="PF09697">
    <property type="entry name" value="Porph_ging"/>
    <property type="match status" value="1"/>
</dbReference>
<evidence type="ECO:0000313" key="2">
    <source>
        <dbReference type="Proteomes" id="UP000719267"/>
    </source>
</evidence>
<organism evidence="1 2">
    <name type="scientific">Mesonia aestuariivivens</name>
    <dbReference type="NCBI Taxonomy" id="2796128"/>
    <lineage>
        <taxon>Bacteria</taxon>
        <taxon>Pseudomonadati</taxon>
        <taxon>Bacteroidota</taxon>
        <taxon>Flavobacteriia</taxon>
        <taxon>Flavobacteriales</taxon>
        <taxon>Flavobacteriaceae</taxon>
        <taxon>Mesonia</taxon>
    </lineage>
</organism>
<dbReference type="NCBIfam" id="TIGR01200">
    <property type="entry name" value="GLPGLI"/>
    <property type="match status" value="1"/>
</dbReference>
<comment type="caution">
    <text evidence="1">The sequence shown here is derived from an EMBL/GenBank/DDBJ whole genome shotgun (WGS) entry which is preliminary data.</text>
</comment>